<proteinExistence type="predicted"/>
<dbReference type="Proteomes" id="UP000622475">
    <property type="component" value="Unassembled WGS sequence"/>
</dbReference>
<reference evidence="2" key="1">
    <citation type="submission" date="2020-10" db="EMBL/GenBank/DDBJ databases">
        <title>Mucilaginibacter mali sp. nov., isolated from rhizosphere soil of apple orchard.</title>
        <authorList>
            <person name="Lee J.-S."/>
            <person name="Kim H.S."/>
            <person name="Kim J.-S."/>
        </authorList>
    </citation>
    <scope>NUCLEOTIDE SEQUENCE</scope>
    <source>
        <strain evidence="2">KCTC 22746</strain>
    </source>
</reference>
<accession>A0A929PVU2</accession>
<evidence type="ECO:0008006" key="4">
    <source>
        <dbReference type="Google" id="ProtNLM"/>
    </source>
</evidence>
<evidence type="ECO:0000256" key="1">
    <source>
        <dbReference type="SAM" id="SignalP"/>
    </source>
</evidence>
<comment type="caution">
    <text evidence="2">The sequence shown here is derived from an EMBL/GenBank/DDBJ whole genome shotgun (WGS) entry which is preliminary data.</text>
</comment>
<feature type="signal peptide" evidence="1">
    <location>
        <begin position="1"/>
        <end position="19"/>
    </location>
</feature>
<keyword evidence="3" id="KW-1185">Reference proteome</keyword>
<sequence length="231" mass="25916">MKKQILAIAMLATGLSASAQELEKTAEITKTVQLSYNVAPDGKTKEGLYSLKNLSNKGLWLRGSYANNARSGTWYFFDSKENLAMRYSYDQKKVLFLDPKSLSNVAVKVLSDDEEVAKTASAPIPLCPVELYVSLIGNKVATEYYDKANEGLVAEITAHIDVNGKATYSVAYQIKDKKTRPIEVAFTPSFPIEWLPSKLGDKKLPSEFTVFAKVDEAKDEYNFNRFRWDQE</sequence>
<gene>
    <name evidence="2" type="ORF">IRJ16_05780</name>
</gene>
<protein>
    <recommendedName>
        <fullName evidence="4">Outer membrane lipoprotein-sorting protein</fullName>
    </recommendedName>
</protein>
<dbReference type="EMBL" id="JADFFL010000002">
    <property type="protein sequence ID" value="MBE9661386.1"/>
    <property type="molecule type" value="Genomic_DNA"/>
</dbReference>
<name>A0A929PVU2_9SPHI</name>
<feature type="chain" id="PRO_5037620979" description="Outer membrane lipoprotein-sorting protein" evidence="1">
    <location>
        <begin position="20"/>
        <end position="231"/>
    </location>
</feature>
<evidence type="ECO:0000313" key="3">
    <source>
        <dbReference type="Proteomes" id="UP000622475"/>
    </source>
</evidence>
<keyword evidence="1" id="KW-0732">Signal</keyword>
<organism evidence="2 3">
    <name type="scientific">Mucilaginibacter myungsuensis</name>
    <dbReference type="NCBI Taxonomy" id="649104"/>
    <lineage>
        <taxon>Bacteria</taxon>
        <taxon>Pseudomonadati</taxon>
        <taxon>Bacteroidota</taxon>
        <taxon>Sphingobacteriia</taxon>
        <taxon>Sphingobacteriales</taxon>
        <taxon>Sphingobacteriaceae</taxon>
        <taxon>Mucilaginibacter</taxon>
    </lineage>
</organism>
<dbReference type="RefSeq" id="WP_194110576.1">
    <property type="nucleotide sequence ID" value="NZ_JADFFL010000002.1"/>
</dbReference>
<evidence type="ECO:0000313" key="2">
    <source>
        <dbReference type="EMBL" id="MBE9661386.1"/>
    </source>
</evidence>
<dbReference type="AlphaFoldDB" id="A0A929PVU2"/>